<evidence type="ECO:0000313" key="5">
    <source>
        <dbReference type="Proteomes" id="UP000008555"/>
    </source>
</evidence>
<evidence type="ECO:0000256" key="1">
    <source>
        <dbReference type="ARBA" id="ARBA00022737"/>
    </source>
</evidence>
<dbReference type="AlphaFoldDB" id="A9KBX4"/>
<organism evidence="4 5">
    <name type="scientific">Coxiella burnetii (strain Dugway 5J108-111)</name>
    <dbReference type="NCBI Taxonomy" id="434922"/>
    <lineage>
        <taxon>Bacteria</taxon>
        <taxon>Pseudomonadati</taxon>
        <taxon>Pseudomonadota</taxon>
        <taxon>Gammaproteobacteria</taxon>
        <taxon>Legionellales</taxon>
        <taxon>Coxiellaceae</taxon>
        <taxon>Coxiella</taxon>
    </lineage>
</organism>
<name>A9KBX4_COXBN</name>
<keyword evidence="2 3" id="KW-0040">ANK repeat</keyword>
<dbReference type="KEGG" id="cbd:CBUD_0245"/>
<dbReference type="PANTHER" id="PTHR24198:SF165">
    <property type="entry name" value="ANKYRIN REPEAT-CONTAINING PROTEIN-RELATED"/>
    <property type="match status" value="1"/>
</dbReference>
<dbReference type="InterPro" id="IPR036770">
    <property type="entry name" value="Ankyrin_rpt-contain_sf"/>
</dbReference>
<dbReference type="Pfam" id="PF12796">
    <property type="entry name" value="Ank_2"/>
    <property type="match status" value="1"/>
</dbReference>
<feature type="repeat" description="ANK" evidence="3">
    <location>
        <begin position="400"/>
        <end position="432"/>
    </location>
</feature>
<evidence type="ECO:0000256" key="2">
    <source>
        <dbReference type="ARBA" id="ARBA00023043"/>
    </source>
</evidence>
<dbReference type="EMBL" id="CP000733">
    <property type="protein sequence ID" value="ABS76994.1"/>
    <property type="molecule type" value="Genomic_DNA"/>
</dbReference>
<sequence>MGNLLSKRRYKFRTKSIDISNPSLAHVSLIEAVRAQSLSEVIDWLWTDKAVEFVFAQDPKTGNTALHEAILLNQVKITEHLINWLIRKELWERACELQNHMGKTIWHIASQSAQPEIMIKGLSEASVKLIVKKKLRQGPAPTIDFKSVPEEIKQTNASFCSDLTFNVNCPDGEGKTAFDYLLEIKQLMALSYLLLSDFSRQPLRIKIDFDSLELPKDQDLINLFYLYASKIGDQQQVEKLLGLGAELTVVDPVYKAEAISLAMFYGQLDLLKNYWHKQNAKVWKAFSDIPYDGNQVVDHELTFILGGNIDGLKWWMDQELIPSNFSGRERKDNALLCAIIHDQVEVLIYLEEQQGRTLGLEVVKLRGKHPVLLAAMHGCLRMLKFLVGKRYFLLEVVDQDGNTPVLLAAYYGHKELLEYLKDQGLPLHVRNNEKDNAVLLASSRGHFETLEFLVETAKQSVKVFNQYGTSPVLLATSKGHFEIVKYLVERHGQSLDVLTQRGHTPVSLAAQNGHLELLQWLVNEKKQSLGETQQGFPLDLAIEKKQTACAKFIFEHYLNKLMQIGGESSLDVIIDWASSRRSIKERSYLKKAPYLKDVLISCVLPLLIASSKNGSTHYQNAVNALVRSYDIELIRGIGLGLTRLGGDYEPAKKFYKKVLEDSQFDKAQRDEIRCELANLIFARSTERKREESTFEQKNEHSQIMSLPSLDSEEEILLKIRKNVVEAYHLLWDNEAQGAEELLETINATLSGGIGVVSEQPKTEADWEPQSVELFCDYYGSEGKVALPHACWEKILRTINEKRKEEKENLELRAPFTSLHRDNSQKSSSPRLFKVVFSGFMDESRASLLRCG</sequence>
<dbReference type="Gene3D" id="1.25.40.20">
    <property type="entry name" value="Ankyrin repeat-containing domain"/>
    <property type="match status" value="2"/>
</dbReference>
<dbReference type="PANTHER" id="PTHR24198">
    <property type="entry name" value="ANKYRIN REPEAT AND PROTEIN KINASE DOMAIN-CONTAINING PROTEIN"/>
    <property type="match status" value="1"/>
</dbReference>
<evidence type="ECO:0000313" key="4">
    <source>
        <dbReference type="EMBL" id="ABS76994.1"/>
    </source>
</evidence>
<reference evidence="4 5" key="1">
    <citation type="journal article" date="2009" name="Infect. Immun.">
        <title>Comparative genomics reveal extensive transposon-mediated genomic plasticity and diversity among potential effector proteins within the genus Coxiella.</title>
        <authorList>
            <person name="Beare P.A."/>
            <person name="Unsworth N."/>
            <person name="Andoh M."/>
            <person name="Voth D.E."/>
            <person name="Omsland A."/>
            <person name="Gilk S.D."/>
            <person name="Williams K.P."/>
            <person name="Sobral B.W."/>
            <person name="Kupko J.J.III."/>
            <person name="Porcella S.F."/>
            <person name="Samuel J.E."/>
            <person name="Heinzen R.A."/>
        </authorList>
    </citation>
    <scope>NUCLEOTIDE SEQUENCE [LARGE SCALE GENOMIC DNA]</scope>
    <source>
        <strain evidence="4 5">Dugway 5J108-111</strain>
    </source>
</reference>
<proteinExistence type="predicted"/>
<dbReference type="Pfam" id="PF00023">
    <property type="entry name" value="Ank"/>
    <property type="match status" value="1"/>
</dbReference>
<protein>
    <submittedName>
        <fullName evidence="4">Ankyrin repeat protein</fullName>
    </submittedName>
</protein>
<dbReference type="SMART" id="SM00248">
    <property type="entry name" value="ANK"/>
    <property type="match status" value="8"/>
</dbReference>
<dbReference type="InterPro" id="IPR002110">
    <property type="entry name" value="Ankyrin_rpt"/>
</dbReference>
<feature type="repeat" description="ANK" evidence="3">
    <location>
        <begin position="501"/>
        <end position="523"/>
    </location>
</feature>
<dbReference type="SUPFAM" id="SSF48403">
    <property type="entry name" value="Ankyrin repeat"/>
    <property type="match status" value="2"/>
</dbReference>
<dbReference type="Proteomes" id="UP000008555">
    <property type="component" value="Chromosome"/>
</dbReference>
<dbReference type="HOGENOM" id="CLU_016924_0_0_6"/>
<keyword evidence="1" id="KW-0677">Repeat</keyword>
<dbReference type="RefSeq" id="WP_011996490.1">
    <property type="nucleotide sequence ID" value="NC_009727.1"/>
</dbReference>
<gene>
    <name evidence="4" type="ordered locus">CBUD_0245</name>
</gene>
<dbReference type="PROSITE" id="PS50088">
    <property type="entry name" value="ANK_REPEAT"/>
    <property type="match status" value="2"/>
</dbReference>
<dbReference type="PROSITE" id="PS50297">
    <property type="entry name" value="ANK_REP_REGION"/>
    <property type="match status" value="2"/>
</dbReference>
<accession>A9KBX4</accession>
<evidence type="ECO:0000256" key="3">
    <source>
        <dbReference type="PROSITE-ProRule" id="PRU00023"/>
    </source>
</evidence>